<dbReference type="EMBL" id="JABXXP010000103">
    <property type="protein sequence ID" value="NVN11007.1"/>
    <property type="molecule type" value="Genomic_DNA"/>
</dbReference>
<evidence type="ECO:0000313" key="1">
    <source>
        <dbReference type="EMBL" id="NVN11007.1"/>
    </source>
</evidence>
<dbReference type="Gene3D" id="1.10.400.20">
    <property type="entry name" value="putative tagatose 6-phosphate kinase domain like"/>
    <property type="match status" value="1"/>
</dbReference>
<reference evidence="1 2" key="1">
    <citation type="submission" date="2020-06" db="EMBL/GenBank/DDBJ databases">
        <title>Description of novel acetic acid bacteria.</title>
        <authorList>
            <person name="Sombolestani A."/>
        </authorList>
    </citation>
    <scope>NUCLEOTIDE SEQUENCE [LARGE SCALE GENOMIC DNA]</scope>
    <source>
        <strain evidence="1 2">LMG 31431</strain>
    </source>
</reference>
<organism evidence="1 2">
    <name type="scientific">Nguyenibacter vanlangensis</name>
    <dbReference type="NCBI Taxonomy" id="1216886"/>
    <lineage>
        <taxon>Bacteria</taxon>
        <taxon>Pseudomonadati</taxon>
        <taxon>Pseudomonadota</taxon>
        <taxon>Alphaproteobacteria</taxon>
        <taxon>Acetobacterales</taxon>
        <taxon>Acetobacteraceae</taxon>
        <taxon>Nguyenibacter</taxon>
    </lineage>
</organism>
<gene>
    <name evidence="1" type="ORF">HUK84_07620</name>
</gene>
<evidence type="ECO:0000313" key="2">
    <source>
        <dbReference type="Proteomes" id="UP000534870"/>
    </source>
</evidence>
<dbReference type="GO" id="GO:0005975">
    <property type="term" value="P:carbohydrate metabolic process"/>
    <property type="evidence" value="ECO:0007669"/>
    <property type="project" value="InterPro"/>
</dbReference>
<dbReference type="AlphaFoldDB" id="A0A7Y7IVM5"/>
<comment type="caution">
    <text evidence="1">The sequence shown here is derived from an EMBL/GenBank/DDBJ whole genome shotgun (WGS) entry which is preliminary data.</text>
</comment>
<dbReference type="SUPFAM" id="SSF51569">
    <property type="entry name" value="Aldolase"/>
    <property type="match status" value="1"/>
</dbReference>
<dbReference type="Pfam" id="PF08013">
    <property type="entry name" value="GatZ_KbaZ-like"/>
    <property type="match status" value="1"/>
</dbReference>
<feature type="non-terminal residue" evidence="1">
    <location>
        <position position="1"/>
    </location>
</feature>
<name>A0A7Y7IVM5_9PROT</name>
<dbReference type="InterPro" id="IPR012062">
    <property type="entry name" value="GatZ/KbaZ-like"/>
</dbReference>
<accession>A0A7Y7IVM5</accession>
<dbReference type="Proteomes" id="UP000534870">
    <property type="component" value="Unassembled WGS sequence"/>
</dbReference>
<dbReference type="RefSeq" id="WP_176639751.1">
    <property type="nucleotide sequence ID" value="NZ_JABXXP010000103.1"/>
</dbReference>
<proteinExistence type="predicted"/>
<protein>
    <submittedName>
        <fullName evidence="1">Class II D-tagatose-bisphosphate aldolase, non-catalytic subunit</fullName>
    </submittedName>
</protein>
<dbReference type="Gene3D" id="3.20.20.70">
    <property type="entry name" value="Aldolase class I"/>
    <property type="match status" value="1"/>
</dbReference>
<sequence>QAVYVIGTEVPVPGGAAEALDHLRPTDPDAAGATLAVHRALFTRTLGAEAWSRVIGLVVQPGVEFGVEEVAIYDRPRARALSATLGAMPGRIFEAHSTDYQPLPALRALVEDGFALLKVGPGLTFALREALYGLDAIRSVLMPGQESLREVMERVMLRDPSQWRGHYDGDASKLALLRHYAYSDRIRYYWPRSEAAEAVETLFGQLEETGLPDPLLSQYLPVQYERIRAGALSRAPRAIVVAAVDEVLALYDRACGA</sequence>
<dbReference type="InterPro" id="IPR013785">
    <property type="entry name" value="Aldolase_TIM"/>
</dbReference>